<dbReference type="Pfam" id="PF11784">
    <property type="entry name" value="DUF3320"/>
    <property type="match status" value="1"/>
</dbReference>
<dbReference type="InterPro" id="IPR041679">
    <property type="entry name" value="DNA2/NAM7-like_C"/>
</dbReference>
<feature type="domain" description="DNA2/NAM7 helicase-like C-terminal" evidence="4">
    <location>
        <begin position="1386"/>
        <end position="1573"/>
    </location>
</feature>
<evidence type="ECO:0000259" key="3">
    <source>
        <dbReference type="Pfam" id="PF13086"/>
    </source>
</evidence>
<dbReference type="EMBL" id="AWSV01000061">
    <property type="protein sequence ID" value="ERI85992.1"/>
    <property type="molecule type" value="Genomic_DNA"/>
</dbReference>
<dbReference type="InterPro" id="IPR049468">
    <property type="entry name" value="Restrct_endonuc-II-like_dom"/>
</dbReference>
<feature type="region of interest" description="Disordered" evidence="1">
    <location>
        <begin position="1723"/>
        <end position="1780"/>
    </location>
</feature>
<feature type="domain" description="DNA2/NAM7 helicase helicase" evidence="3">
    <location>
        <begin position="671"/>
        <end position="734"/>
    </location>
</feature>
<evidence type="ECO:0000313" key="7">
    <source>
        <dbReference type="Proteomes" id="UP000016496"/>
    </source>
</evidence>
<dbReference type="PATRIC" id="fig|1321819.3.peg.1094"/>
<protein>
    <recommendedName>
        <fullName evidence="8">DNA helicase</fullName>
    </recommendedName>
</protein>
<dbReference type="InterPro" id="IPR025103">
    <property type="entry name" value="DUF4011"/>
</dbReference>
<dbReference type="Gene3D" id="3.40.50.300">
    <property type="entry name" value="P-loop containing nucleotide triphosphate hydrolases"/>
    <property type="match status" value="3"/>
</dbReference>
<evidence type="ECO:0000259" key="2">
    <source>
        <dbReference type="Pfam" id="PF11784"/>
    </source>
</evidence>
<dbReference type="Pfam" id="PF13195">
    <property type="entry name" value="DUF4011"/>
    <property type="match status" value="1"/>
</dbReference>
<proteinExistence type="predicted"/>
<dbReference type="InterPro" id="IPR027417">
    <property type="entry name" value="P-loop_NTPase"/>
</dbReference>
<dbReference type="PANTHER" id="PTHR10887:SF530">
    <property type="entry name" value="SUPERFAMILY I DNA HELICASES"/>
    <property type="match status" value="1"/>
</dbReference>
<accession>U2DWF4</accession>
<dbReference type="InterPro" id="IPR021754">
    <property type="entry name" value="DUF3320"/>
</dbReference>
<evidence type="ECO:0000259" key="4">
    <source>
        <dbReference type="Pfam" id="PF13087"/>
    </source>
</evidence>
<evidence type="ECO:0000256" key="1">
    <source>
        <dbReference type="SAM" id="MobiDB-lite"/>
    </source>
</evidence>
<feature type="domain" description="Restriction endonuclease type II-like" evidence="5">
    <location>
        <begin position="1623"/>
        <end position="1718"/>
    </location>
</feature>
<feature type="domain" description="DNA2/NAM7 helicase helicase" evidence="3">
    <location>
        <begin position="1319"/>
        <end position="1360"/>
    </location>
</feature>
<gene>
    <name evidence="6" type="ORF">HMPREF1981_01190</name>
</gene>
<evidence type="ECO:0000259" key="5">
    <source>
        <dbReference type="Pfam" id="PF18741"/>
    </source>
</evidence>
<dbReference type="InterPro" id="IPR011335">
    <property type="entry name" value="Restrct_endonuc-II-like"/>
</dbReference>
<dbReference type="Pfam" id="PF13086">
    <property type="entry name" value="AAA_11"/>
    <property type="match status" value="2"/>
</dbReference>
<dbReference type="Pfam" id="PF18741">
    <property type="entry name" value="MTES_1575"/>
    <property type="match status" value="1"/>
</dbReference>
<dbReference type="SUPFAM" id="SSF52980">
    <property type="entry name" value="Restriction endonuclease-like"/>
    <property type="match status" value="1"/>
</dbReference>
<dbReference type="InterPro" id="IPR041677">
    <property type="entry name" value="DNA2/NAM7_AAA_11"/>
</dbReference>
<evidence type="ECO:0000313" key="6">
    <source>
        <dbReference type="EMBL" id="ERI85992.1"/>
    </source>
</evidence>
<dbReference type="InterPro" id="IPR047187">
    <property type="entry name" value="SF1_C_Upf1"/>
</dbReference>
<feature type="domain" description="DUF3320" evidence="2">
    <location>
        <begin position="1781"/>
        <end position="1823"/>
    </location>
</feature>
<comment type="caution">
    <text evidence="6">The sequence shown here is derived from an EMBL/GenBank/DDBJ whole genome shotgun (WGS) entry which is preliminary data.</text>
</comment>
<dbReference type="GO" id="GO:0004386">
    <property type="term" value="F:helicase activity"/>
    <property type="evidence" value="ECO:0007669"/>
    <property type="project" value="InterPro"/>
</dbReference>
<name>U2DWF4_9BACE</name>
<dbReference type="FunFam" id="3.40.50.300:FF:002063">
    <property type="entry name" value="DNA helicase related protein"/>
    <property type="match status" value="1"/>
</dbReference>
<sequence length="1945" mass="219296">MNERLNKVEIQLSYLPLVNFAMQQNRTPVIHQITIENITDEPLKDLRIEIIPEPDFASSVPASIEEIPPRGSLSLTSFNLTLSAGYFARLTERLSGSLNVGIYSGTEPVFGRKYPIDLLAYDQWGGINVFPQMLSAYITPNHPALSPILHRAASILEEWTGNPSLNEYQSRNPDRAKKQMAAVYNAIAEQSVIYSAPPAGFETNGQRIRLANTVISQKLGTCLDMALLYASCLESIGIHPLIILTKGHAFAGGWLVPETFPDSIVDDSSLLTKRTAEGICDITLVETTCMNPGQRADFDHAVKAANDRLIGSENFLCALDVKRARLSGVRPIPQQTLNGENREIKEQEEDNAPVSVHATPQSVSRYDLSGENTGIVMTKQLLWERRLLDLSLRNNLLNIRATKNTLQLIPTDFASLEDALAGGGEFQILHRPADWENPAIEFGIYSTLHANDPVTELVKSELAQKRLRSYLTENDLAKALTHLYRASRMSIEENGANTLYLAVGLLKWYETAASERPRYAPVLLLPIDIIRKSAAKGYVIRLREEETMMNITLLEMLRQNFGITIPGLDPLPADDNGVDVKRIYSLIRNSIKNQRKWDVEEQAMLGIFSFNKFIMWNDIHNNSSKLAKNKIVSSLIDGKIKWDVSAEQEADAASMDKKLSPADILLPISADSSQLEAVYEAVHDKTFILHGPPGTGKSQTITNIIANALYRGKRVLFVAEKMAALAVVEKRMNRLGLGAFCLELHSNKMQKSAIISQLKETTELLKQNPPEEFRKEAERLAALRKELGEYIDALHKEYPFGLSLYEAVVGEQSLDTEASFRFPPELLETLDKEKLSQWKDEVELLVRTANAGEHPHRHPLTGIQLNSYSLDSKEEAARLFAEFTDLLHRIQAKTSSFSILLKGMETPDTREGFRIWNTIVQKINETPELTPELLTTPRLKETLDGLHAAAVHGRQRDAFRTDIERDFLHEILNINAAQLLNEWERVSGQWFLPRYFGQKKIKKAISPFALNPIANDEIKGILHRIKQYREKAAFVERHKEELSARFGKYGREEDWDAVDQIIDSASSIHSLLLSYTKDAAKTAEVKQALATRLSEGVDVFRDIHASEIRDLLQLSEALSAMEQKLGTTLGISAETLYGDSGGWTDRALAQTKTWTENLHRLKEWYQWLEAVRKLEASGIGFVAREYAERPIPTDELNDRFRKSLYRDITRYIISKEPKLELFNGRIFNDVIAKYKQVAAEFEKITRKELFAKLASNIPSFTQEAIQNSEVGILQKNIRNNARGISIRKLFDQIPTLLPRMCPCMLMSPLSVAQYIDADADLFDLVVFDEASQMPTYEAVGAIARGKNVVVVGDPKQMPPTNFFSVNMVDEENIELEDLESILDDCLALSIPSKYLQWHYRSRHESLIAFSNSEFYDNRLMTFPAPDNIESKVKMVAIEGHYDKGKTRQNRAEAQAVVDEIARRLRDEELRKRSIGVVTFSIVQQALIEDLLSDLFIAHPELETLALECEEPLFIKNLENVQGDERDVILFSIGYGPDAEGRVSMNFGPLNRLGGERRLNVAVSRSRYEMLIFSTLRSDMIDLNRTSSVGVAGLKRFLEYAEKGTRSALNTYTSRPSDRKISIEEIIAEKLRTMGYTVHTDIGYSGYKIDIGIVDREHPQKYRVGIICDGKNYRQTKTVRDREIVQNGVLKGLGWNICRIWTMDWWEKPDEVIASIQRAMENGHAADDMPPARNEEKKSVSPPRIAGKEISGSANSQSRHEENGREEYTEAKLTPGKYPSDKLAAPRSASILASQVRKIIACEAPISKTLLSKKVLSEWGINRIVQRAEFPLAIAFDESNLYRTFHGELVIFWKSEEQYRTYSAYRPDSGRDAADLPPEEVANAIRQLVKDSISLPLPDLIKGGARLFGFTRMGTNIEAAIRRGIQEASARGFINIENDRVMMPEA</sequence>
<dbReference type="HOGENOM" id="CLU_000788_0_1_10"/>
<dbReference type="OrthoDB" id="9757917at2"/>
<dbReference type="CDD" id="cd18808">
    <property type="entry name" value="SF1_C_Upf1"/>
    <property type="match status" value="1"/>
</dbReference>
<dbReference type="RefSeq" id="WP_021644550.1">
    <property type="nucleotide sequence ID" value="NZ_KE993075.1"/>
</dbReference>
<dbReference type="Pfam" id="PF13087">
    <property type="entry name" value="AAA_12"/>
    <property type="match status" value="1"/>
</dbReference>
<dbReference type="Gene3D" id="3.40.960.10">
    <property type="entry name" value="VSR Endonuclease"/>
    <property type="match status" value="1"/>
</dbReference>
<feature type="compositionally biased region" description="Basic and acidic residues" evidence="1">
    <location>
        <begin position="1757"/>
        <end position="1769"/>
    </location>
</feature>
<dbReference type="Gene3D" id="3.10.620.30">
    <property type="match status" value="1"/>
</dbReference>
<evidence type="ECO:0008006" key="8">
    <source>
        <dbReference type="Google" id="ProtNLM"/>
    </source>
</evidence>
<dbReference type="SUPFAM" id="SSF52540">
    <property type="entry name" value="P-loop containing nucleoside triphosphate hydrolases"/>
    <property type="match status" value="1"/>
</dbReference>
<reference evidence="6 7" key="1">
    <citation type="submission" date="2013-08" db="EMBL/GenBank/DDBJ databases">
        <authorList>
            <person name="Weinstock G."/>
            <person name="Sodergren E."/>
            <person name="Wylie T."/>
            <person name="Fulton L."/>
            <person name="Fulton R."/>
            <person name="Fronick C."/>
            <person name="O'Laughlin M."/>
            <person name="Godfrey J."/>
            <person name="Miner T."/>
            <person name="Herter B."/>
            <person name="Appelbaum E."/>
            <person name="Cordes M."/>
            <person name="Lek S."/>
            <person name="Wollam A."/>
            <person name="Pepin K.H."/>
            <person name="Palsikar V.B."/>
            <person name="Mitreva M."/>
            <person name="Wilson R.K."/>
        </authorList>
    </citation>
    <scope>NUCLEOTIDE SEQUENCE [LARGE SCALE GENOMIC DNA]</scope>
    <source>
        <strain evidence="6 7">F0041</strain>
    </source>
</reference>
<dbReference type="PANTHER" id="PTHR10887">
    <property type="entry name" value="DNA2/NAM7 HELICASE FAMILY"/>
    <property type="match status" value="1"/>
</dbReference>
<dbReference type="Proteomes" id="UP000016496">
    <property type="component" value="Unassembled WGS sequence"/>
</dbReference>
<dbReference type="InterPro" id="IPR045055">
    <property type="entry name" value="DNA2/NAM7-like"/>
</dbReference>
<organism evidence="6 7">
    <name type="scientific">Bacteroides pyogenes F0041</name>
    <dbReference type="NCBI Taxonomy" id="1321819"/>
    <lineage>
        <taxon>Bacteria</taxon>
        <taxon>Pseudomonadati</taxon>
        <taxon>Bacteroidota</taxon>
        <taxon>Bacteroidia</taxon>
        <taxon>Bacteroidales</taxon>
        <taxon>Bacteroidaceae</taxon>
        <taxon>Bacteroides</taxon>
    </lineage>
</organism>